<name>A0ABT6FCP8_9BACT</name>
<organism evidence="1 2">
    <name type="scientific">Paludisphaera mucosa</name>
    <dbReference type="NCBI Taxonomy" id="3030827"/>
    <lineage>
        <taxon>Bacteria</taxon>
        <taxon>Pseudomonadati</taxon>
        <taxon>Planctomycetota</taxon>
        <taxon>Planctomycetia</taxon>
        <taxon>Isosphaerales</taxon>
        <taxon>Isosphaeraceae</taxon>
        <taxon>Paludisphaera</taxon>
    </lineage>
</organism>
<sequence length="587" mass="61661">MLELLENRQLLAITLTFEGLQDLEPIANYYNGGMGGNGSGPGPNYGVTFSGNALALTDADSGGSGNFGGEPSSPNTAFFLTGGGALTMNVPAGFERGFSFYYSAVNLPGSIQVYDGVGGTGNVLATLVLPVTPFNGAPDPNGVYSPLVPLTVEFAGTAKSVDFGGTANQIGFDNITLGPLIEIQDYRQQKTDFVKVATLISEAGVLNADGTPTAKFNKLDNDRFFIVIDDKSIGTPQIVVDQIEIQSIGRDGATVLDSLPKLRLNRQADGRFASQPLILVQDALDDAFGGNEGTENDVTIQAEAGGKLKIKYKDPTGTLTEKEIPVSKPADVKKIVLNVTYLTGIGFTEAGVRSMIADASRLFSPVDTFLEIKAVTGVADPGGLADLDEFPTTNPLRMTAEERQLLAINRDNAAKVVNVYFVKSLSAGSSAEAFPSGAFKDPADVPFTGSVVISGISNYKSVSHELLHILFDSGGHSTDRRRLIYTSLVPADGPLGKRILRSEGTTIVGSGFAQPKQAAGAMELASTWRPVATTSRAGAAAPLFAAAASRRTVGMGAIPPGFWETWPAEAGVRRKPAFAPRRIATLA</sequence>
<proteinExistence type="predicted"/>
<protein>
    <submittedName>
        <fullName evidence="1">Uncharacterized protein</fullName>
    </submittedName>
</protein>
<gene>
    <name evidence="1" type="ORF">PZE19_16220</name>
</gene>
<evidence type="ECO:0000313" key="2">
    <source>
        <dbReference type="Proteomes" id="UP001216907"/>
    </source>
</evidence>
<dbReference type="Proteomes" id="UP001216907">
    <property type="component" value="Unassembled WGS sequence"/>
</dbReference>
<dbReference type="RefSeq" id="WP_277861682.1">
    <property type="nucleotide sequence ID" value="NZ_JARRAG010000002.1"/>
</dbReference>
<comment type="caution">
    <text evidence="1">The sequence shown here is derived from an EMBL/GenBank/DDBJ whole genome shotgun (WGS) entry which is preliminary data.</text>
</comment>
<evidence type="ECO:0000313" key="1">
    <source>
        <dbReference type="EMBL" id="MDG3005337.1"/>
    </source>
</evidence>
<keyword evidence="2" id="KW-1185">Reference proteome</keyword>
<dbReference type="EMBL" id="JARRAG010000002">
    <property type="protein sequence ID" value="MDG3005337.1"/>
    <property type="molecule type" value="Genomic_DNA"/>
</dbReference>
<reference evidence="1 2" key="1">
    <citation type="submission" date="2023-03" db="EMBL/GenBank/DDBJ databases">
        <title>Paludisphaera mucosa sp. nov. a novel planctomycete from northern fen.</title>
        <authorList>
            <person name="Ivanova A."/>
        </authorList>
    </citation>
    <scope>NUCLEOTIDE SEQUENCE [LARGE SCALE GENOMIC DNA]</scope>
    <source>
        <strain evidence="1 2">Pla2</strain>
    </source>
</reference>
<accession>A0ABT6FCP8</accession>